<dbReference type="RefSeq" id="XP_013335757.1">
    <property type="nucleotide sequence ID" value="XM_013480303.1"/>
</dbReference>
<feature type="compositionally biased region" description="Low complexity" evidence="10">
    <location>
        <begin position="209"/>
        <end position="225"/>
    </location>
</feature>
<evidence type="ECO:0000256" key="2">
    <source>
        <dbReference type="ARBA" id="ARBA00022679"/>
    </source>
</evidence>
<feature type="region of interest" description="Disordered" evidence="10">
    <location>
        <begin position="1034"/>
        <end position="1058"/>
    </location>
</feature>
<feature type="domain" description="Protein kinase" evidence="11">
    <location>
        <begin position="359"/>
        <end position="946"/>
    </location>
</feature>
<sequence length="1130" mass="121864">MTGSPVASPVSLPPIACAWRRRSAAIDAGDSAGPSRLLEGWLQLQANPGKNRPQQAHHNYNQQTHKPILRFSAASHATPPERGWLHSYEATTVQAAGAATLATASETPGLSPVGPQPASLLAVEAAAAGAPAAAANSPQSNKGVSMEGSAASLRFDVGKKLAMFRAAVQIRKKRQEFDRRRRQSLIALIQHAQQPQAQEQQQQERRAPEQMAGQHGQQQQQAAAAQTAGNLGPLWTVGCYLQQQQLQQSKQRKRDGESTTSKIAKSYLWQWGGKPATAASATANCDGVAANVACATRGRRSIYRRVSVEGHQNNNSPSSRRKDFGVGLGRRRSLLSHVASLQRKQLLGPQRLRLLRRQLEVVQLLGEGASGSVWKVRQKSSGKIFALKVIKKESPKEDPRIACARRYAERYVLMHGDMSRHLVGLHAAFQDKHSLFLLQDFAAGHTLRELMQQRGPLEEEEVREYALQLAEALHAIHRLGFLHRDVKPENIIIDSSKQLRLTDMGLALAAIPAGPLHALQQQRCTLSAAAPVGGPLTSPQPRFGGSCSFEATQIGPLQDNPTICSSCPLHAEAMPTPELSCSSGREEAPSLREAGACCCLGAPGGPPSLASWRLQQLSSTEDISSAGTLHYMAPEVALGAQQRHAKPVCQQGLPSGPQLELQQRQQGGPQCSPQTSQATPNEEAPAPKRPPKSLQESFPQGGPEGAPRVSSEGPTFGSAEDRLIDAETDVGDSVKADWWSYGAVVYECLFGFPPLGRFYLRRKNPAAHCNKSRQPHSMQAGQSSTAPVAAAPTAAGTADTEAEEAAPDANRIAEVEATEVAEAATATAAGTSISTVGEVVNNPELVLCMLKRFEDFIALPPEPFVVSSSRREQQHGDCQRSERQQQQRATSPHQKQRQPQEQQQHQQQQQQQLPVVSLEAIEFLRNLLCAAERRFVYRDITRHPWICRHNSSAPRYTSSNGSSNSNTSSNSESRACLVVCYKDLKPQDRLSVTPKETIVSLETTKIDMALKESLTGKVSPRKDRKTACGECEPSAVSSSYSVSPAAPAAPPSSSAALPSAAACSWGGGNWGPQDSPFSMQGKQQSSTAWETDFRFLGFDFNAQQRRAAAAQQQLRAALQGSSGAAAPVSD</sequence>
<keyword evidence="1" id="KW-0723">Serine/threonine-protein kinase</keyword>
<dbReference type="GO" id="GO:0005524">
    <property type="term" value="F:ATP binding"/>
    <property type="evidence" value="ECO:0007669"/>
    <property type="project" value="UniProtKB-UniRule"/>
</dbReference>
<feature type="compositionally biased region" description="Low complexity" evidence="10">
    <location>
        <begin position="785"/>
        <end position="799"/>
    </location>
</feature>
<dbReference type="AlphaFoldDB" id="U6M9G3"/>
<feature type="active site" description="Proton acceptor" evidence="6">
    <location>
        <position position="485"/>
    </location>
</feature>
<dbReference type="PANTHER" id="PTHR24350">
    <property type="entry name" value="SERINE/THREONINE-PROTEIN KINASE IAL-RELATED"/>
    <property type="match status" value="1"/>
</dbReference>
<evidence type="ECO:0000256" key="9">
    <source>
        <dbReference type="PROSITE-ProRule" id="PRU10141"/>
    </source>
</evidence>
<proteinExistence type="predicted"/>
<keyword evidence="2" id="KW-0808">Transferase</keyword>
<dbReference type="Gene3D" id="3.30.200.20">
    <property type="entry name" value="Phosphorylase Kinase, domain 1"/>
    <property type="match status" value="1"/>
</dbReference>
<dbReference type="Proteomes" id="UP000030763">
    <property type="component" value="Unassembled WGS sequence"/>
</dbReference>
<evidence type="ECO:0000256" key="5">
    <source>
        <dbReference type="ARBA" id="ARBA00022840"/>
    </source>
</evidence>
<feature type="cross-link" description="Glycyl lysine isopeptide (Lys-Gly) (interchain with G-Cter in SUMO2)" evidence="8">
    <location>
        <position position="487"/>
    </location>
</feature>
<feature type="compositionally biased region" description="Low complexity" evidence="10">
    <location>
        <begin position="897"/>
        <end position="909"/>
    </location>
</feature>
<dbReference type="OrthoDB" id="354826at2759"/>
<evidence type="ECO:0000256" key="6">
    <source>
        <dbReference type="PIRSR" id="PIRSR630616-1"/>
    </source>
</evidence>
<name>U6M9G3_EIMMA</name>
<gene>
    <name evidence="12" type="ORF">EMWEY_00003570</name>
</gene>
<feature type="region of interest" description="Disordered" evidence="10">
    <location>
        <begin position="191"/>
        <end position="225"/>
    </location>
</feature>
<evidence type="ECO:0000256" key="7">
    <source>
        <dbReference type="PIRSR" id="PIRSR630616-2"/>
    </source>
</evidence>
<evidence type="ECO:0000313" key="13">
    <source>
        <dbReference type="Proteomes" id="UP000030763"/>
    </source>
</evidence>
<dbReference type="GO" id="GO:0004674">
    <property type="term" value="F:protein serine/threonine kinase activity"/>
    <property type="evidence" value="ECO:0007669"/>
    <property type="project" value="UniProtKB-KW"/>
</dbReference>
<evidence type="ECO:0000256" key="3">
    <source>
        <dbReference type="ARBA" id="ARBA00022741"/>
    </source>
</evidence>
<feature type="compositionally biased region" description="Low complexity" evidence="10">
    <location>
        <begin position="958"/>
        <end position="970"/>
    </location>
</feature>
<keyword evidence="3 7" id="KW-0547">Nucleotide-binding</keyword>
<evidence type="ECO:0000313" key="12">
    <source>
        <dbReference type="EMBL" id="CDJ59109.1"/>
    </source>
</evidence>
<feature type="binding site" evidence="9">
    <location>
        <position position="392"/>
    </location>
    <ligand>
        <name>ATP</name>
        <dbReference type="ChEBI" id="CHEBI:30616"/>
    </ligand>
</feature>
<feature type="binding site" evidence="7">
    <location>
        <position position="388"/>
    </location>
    <ligand>
        <name>ATP</name>
        <dbReference type="ChEBI" id="CHEBI:30616"/>
    </ligand>
</feature>
<dbReference type="InterPro" id="IPR011009">
    <property type="entry name" value="Kinase-like_dom_sf"/>
</dbReference>
<dbReference type="PROSITE" id="PS00108">
    <property type="entry name" value="PROTEIN_KINASE_ST"/>
    <property type="match status" value="1"/>
</dbReference>
<dbReference type="InterPro" id="IPR030616">
    <property type="entry name" value="Aur-like"/>
</dbReference>
<keyword evidence="5 7" id="KW-0067">ATP-binding</keyword>
<dbReference type="PROSITE" id="PS50011">
    <property type="entry name" value="PROTEIN_KINASE_DOM"/>
    <property type="match status" value="1"/>
</dbReference>
<feature type="compositionally biased region" description="Basic and acidic residues" evidence="10">
    <location>
        <begin position="869"/>
        <end position="885"/>
    </location>
</feature>
<dbReference type="PROSITE" id="PS00107">
    <property type="entry name" value="PROTEIN_KINASE_ATP"/>
    <property type="match status" value="1"/>
</dbReference>
<dbReference type="OMA" id="CIKETAG"/>
<organism evidence="12 13">
    <name type="scientific">Eimeria maxima</name>
    <name type="common">Coccidian parasite</name>
    <dbReference type="NCBI Taxonomy" id="5804"/>
    <lineage>
        <taxon>Eukaryota</taxon>
        <taxon>Sar</taxon>
        <taxon>Alveolata</taxon>
        <taxon>Apicomplexa</taxon>
        <taxon>Conoidasida</taxon>
        <taxon>Coccidia</taxon>
        <taxon>Eucoccidiorida</taxon>
        <taxon>Eimeriorina</taxon>
        <taxon>Eimeriidae</taxon>
        <taxon>Eimeria</taxon>
    </lineage>
</organism>
<keyword evidence="13" id="KW-1185">Reference proteome</keyword>
<feature type="compositionally biased region" description="Low complexity" evidence="10">
    <location>
        <begin position="192"/>
        <end position="201"/>
    </location>
</feature>
<evidence type="ECO:0000256" key="1">
    <source>
        <dbReference type="ARBA" id="ARBA00022527"/>
    </source>
</evidence>
<feature type="region of interest" description="Disordered" evidence="10">
    <location>
        <begin position="648"/>
        <end position="723"/>
    </location>
</feature>
<feature type="region of interest" description="Disordered" evidence="10">
    <location>
        <begin position="866"/>
        <end position="909"/>
    </location>
</feature>
<dbReference type="InterPro" id="IPR008271">
    <property type="entry name" value="Ser/Thr_kinase_AS"/>
</dbReference>
<feature type="region of interest" description="Disordered" evidence="10">
    <location>
        <begin position="949"/>
        <end position="970"/>
    </location>
</feature>
<dbReference type="Pfam" id="PF00069">
    <property type="entry name" value="Pkinase"/>
    <property type="match status" value="1"/>
</dbReference>
<dbReference type="InterPro" id="IPR000719">
    <property type="entry name" value="Prot_kinase_dom"/>
</dbReference>
<feature type="compositionally biased region" description="Polar residues" evidence="10">
    <location>
        <begin position="775"/>
        <end position="784"/>
    </location>
</feature>
<reference evidence="12" key="2">
    <citation type="submission" date="2013-10" db="EMBL/GenBank/DDBJ databases">
        <authorList>
            <person name="Aslett M."/>
        </authorList>
    </citation>
    <scope>NUCLEOTIDE SEQUENCE [LARGE SCALE GENOMIC DNA]</scope>
    <source>
        <strain evidence="12">Weybridge</strain>
    </source>
</reference>
<dbReference type="SUPFAM" id="SSF56112">
    <property type="entry name" value="Protein kinase-like (PK-like)"/>
    <property type="match status" value="2"/>
</dbReference>
<feature type="binding site" evidence="7">
    <location>
        <begin position="489"/>
        <end position="490"/>
    </location>
    <ligand>
        <name>ATP</name>
        <dbReference type="ChEBI" id="CHEBI:30616"/>
    </ligand>
</feature>
<evidence type="ECO:0000259" key="11">
    <source>
        <dbReference type="PROSITE" id="PS50011"/>
    </source>
</evidence>
<dbReference type="Gene3D" id="1.10.510.10">
    <property type="entry name" value="Transferase(Phosphotransferase) domain 1"/>
    <property type="match status" value="2"/>
</dbReference>
<feature type="binding site" evidence="7">
    <location>
        <begin position="440"/>
        <end position="442"/>
    </location>
    <ligand>
        <name>ATP</name>
        <dbReference type="ChEBI" id="CHEBI:30616"/>
    </ligand>
</feature>
<evidence type="ECO:0000256" key="10">
    <source>
        <dbReference type="SAM" id="MobiDB-lite"/>
    </source>
</evidence>
<keyword evidence="4" id="KW-0418">Kinase</keyword>
<accession>U6M9G3</accession>
<dbReference type="SMART" id="SM00220">
    <property type="entry name" value="S_TKc"/>
    <property type="match status" value="1"/>
</dbReference>
<reference evidence="12" key="1">
    <citation type="submission" date="2013-10" db="EMBL/GenBank/DDBJ databases">
        <title>Genomic analysis of the causative agents of coccidiosis in chickens.</title>
        <authorList>
            <person name="Reid A.J."/>
            <person name="Blake D."/>
            <person name="Billington K."/>
            <person name="Browne H."/>
            <person name="Dunn M."/>
            <person name="Hung S."/>
            <person name="Kawahara F."/>
            <person name="Miranda-Saavedra D."/>
            <person name="Mourier T."/>
            <person name="Nagra H."/>
            <person name="Otto T.D."/>
            <person name="Rawlings N."/>
            <person name="Sanchez A."/>
            <person name="Sanders M."/>
            <person name="Subramaniam C."/>
            <person name="Tay Y."/>
            <person name="Dear P."/>
            <person name="Doerig C."/>
            <person name="Gruber A."/>
            <person name="Parkinson J."/>
            <person name="Shirley M."/>
            <person name="Wan K.L."/>
            <person name="Berriman M."/>
            <person name="Tomley F."/>
            <person name="Pain A."/>
        </authorList>
    </citation>
    <scope>NUCLEOTIDE SEQUENCE [LARGE SCALE GENOMIC DNA]</scope>
    <source>
        <strain evidence="12">Weybridge</strain>
    </source>
</reference>
<dbReference type="InterPro" id="IPR017441">
    <property type="entry name" value="Protein_kinase_ATP_BS"/>
</dbReference>
<evidence type="ECO:0000256" key="4">
    <source>
        <dbReference type="ARBA" id="ARBA00022777"/>
    </source>
</evidence>
<dbReference type="VEuPathDB" id="ToxoDB:EMWEY_00003570"/>
<feature type="compositionally biased region" description="Polar residues" evidence="10">
    <location>
        <begin position="660"/>
        <end position="680"/>
    </location>
</feature>
<protein>
    <submittedName>
        <fullName evidence="12">SRS47A, putative</fullName>
    </submittedName>
</protein>
<evidence type="ECO:0000256" key="8">
    <source>
        <dbReference type="PIRSR" id="PIRSR630616-3"/>
    </source>
</evidence>
<dbReference type="GeneID" id="25334343"/>
<feature type="binding site" evidence="7">
    <location>
        <position position="503"/>
    </location>
    <ligand>
        <name>ATP</name>
        <dbReference type="ChEBI" id="CHEBI:30616"/>
    </ligand>
</feature>
<feature type="region of interest" description="Disordered" evidence="10">
    <location>
        <begin position="768"/>
        <end position="807"/>
    </location>
</feature>
<dbReference type="EMBL" id="HG720102">
    <property type="protein sequence ID" value="CDJ59109.1"/>
    <property type="molecule type" value="Genomic_DNA"/>
</dbReference>